<dbReference type="Proteomes" id="UP001196413">
    <property type="component" value="Unassembled WGS sequence"/>
</dbReference>
<accession>A0AAD5WKX8</accession>
<name>A0AAD5WKX8_PARTN</name>
<dbReference type="EMBL" id="JAHQIW010007440">
    <property type="protein sequence ID" value="KAJ1374272.1"/>
    <property type="molecule type" value="Genomic_DNA"/>
</dbReference>
<evidence type="ECO:0000313" key="1">
    <source>
        <dbReference type="EMBL" id="KAJ1374272.1"/>
    </source>
</evidence>
<gene>
    <name evidence="1" type="ORF">KIN20_036926</name>
</gene>
<organism evidence="1 2">
    <name type="scientific">Parelaphostrongylus tenuis</name>
    <name type="common">Meningeal worm</name>
    <dbReference type="NCBI Taxonomy" id="148309"/>
    <lineage>
        <taxon>Eukaryota</taxon>
        <taxon>Metazoa</taxon>
        <taxon>Ecdysozoa</taxon>
        <taxon>Nematoda</taxon>
        <taxon>Chromadorea</taxon>
        <taxon>Rhabditida</taxon>
        <taxon>Rhabditina</taxon>
        <taxon>Rhabditomorpha</taxon>
        <taxon>Strongyloidea</taxon>
        <taxon>Metastrongylidae</taxon>
        <taxon>Parelaphostrongylus</taxon>
    </lineage>
</organism>
<protein>
    <submittedName>
        <fullName evidence="1">Uncharacterized protein</fullName>
    </submittedName>
</protein>
<comment type="caution">
    <text evidence="1">The sequence shown here is derived from an EMBL/GenBank/DDBJ whole genome shotgun (WGS) entry which is preliminary data.</text>
</comment>
<dbReference type="AlphaFoldDB" id="A0AAD5WKX8"/>
<evidence type="ECO:0000313" key="2">
    <source>
        <dbReference type="Proteomes" id="UP001196413"/>
    </source>
</evidence>
<proteinExistence type="predicted"/>
<reference evidence="1" key="1">
    <citation type="submission" date="2021-06" db="EMBL/GenBank/DDBJ databases">
        <title>Parelaphostrongylus tenuis whole genome reference sequence.</title>
        <authorList>
            <person name="Garwood T.J."/>
            <person name="Larsen P.A."/>
            <person name="Fountain-Jones N.M."/>
            <person name="Garbe J.R."/>
            <person name="Macchietto M.G."/>
            <person name="Kania S.A."/>
            <person name="Gerhold R.W."/>
            <person name="Richards J.E."/>
            <person name="Wolf T.M."/>
        </authorList>
    </citation>
    <scope>NUCLEOTIDE SEQUENCE</scope>
    <source>
        <strain evidence="1">MNPRO001-30</strain>
        <tissue evidence="1">Meninges</tissue>
    </source>
</reference>
<sequence>MMCNGAMETPAVPLQHLRIAGMISTTNIIMANWSRTMWQSVVTRAFRRLASGPLGSSFFAASAVVSGN</sequence>
<keyword evidence="2" id="KW-1185">Reference proteome</keyword>